<evidence type="ECO:0000313" key="2">
    <source>
        <dbReference type="Proteomes" id="UP000299102"/>
    </source>
</evidence>
<dbReference type="Proteomes" id="UP000299102">
    <property type="component" value="Unassembled WGS sequence"/>
</dbReference>
<gene>
    <name evidence="1" type="ORF">EVAR_40997_1</name>
</gene>
<comment type="caution">
    <text evidence="1">The sequence shown here is derived from an EMBL/GenBank/DDBJ whole genome shotgun (WGS) entry which is preliminary data.</text>
</comment>
<proteinExistence type="predicted"/>
<reference evidence="1 2" key="1">
    <citation type="journal article" date="2019" name="Commun. Biol.">
        <title>The bagworm genome reveals a unique fibroin gene that provides high tensile strength.</title>
        <authorList>
            <person name="Kono N."/>
            <person name="Nakamura H."/>
            <person name="Ohtoshi R."/>
            <person name="Tomita M."/>
            <person name="Numata K."/>
            <person name="Arakawa K."/>
        </authorList>
    </citation>
    <scope>NUCLEOTIDE SEQUENCE [LARGE SCALE GENOMIC DNA]</scope>
</reference>
<keyword evidence="2" id="KW-1185">Reference proteome</keyword>
<protein>
    <submittedName>
        <fullName evidence="1">Uncharacterized protein</fullName>
    </submittedName>
</protein>
<dbReference type="AlphaFoldDB" id="A0A4C1XI70"/>
<organism evidence="1 2">
    <name type="scientific">Eumeta variegata</name>
    <name type="common">Bagworm moth</name>
    <name type="synonym">Eumeta japonica</name>
    <dbReference type="NCBI Taxonomy" id="151549"/>
    <lineage>
        <taxon>Eukaryota</taxon>
        <taxon>Metazoa</taxon>
        <taxon>Ecdysozoa</taxon>
        <taxon>Arthropoda</taxon>
        <taxon>Hexapoda</taxon>
        <taxon>Insecta</taxon>
        <taxon>Pterygota</taxon>
        <taxon>Neoptera</taxon>
        <taxon>Endopterygota</taxon>
        <taxon>Lepidoptera</taxon>
        <taxon>Glossata</taxon>
        <taxon>Ditrysia</taxon>
        <taxon>Tineoidea</taxon>
        <taxon>Psychidae</taxon>
        <taxon>Oiketicinae</taxon>
        <taxon>Eumeta</taxon>
    </lineage>
</organism>
<name>A0A4C1XI70_EUMVA</name>
<evidence type="ECO:0000313" key="1">
    <source>
        <dbReference type="EMBL" id="GBP61989.1"/>
    </source>
</evidence>
<dbReference type="EMBL" id="BGZK01000828">
    <property type="protein sequence ID" value="GBP61989.1"/>
    <property type="molecule type" value="Genomic_DNA"/>
</dbReference>
<accession>A0A4C1XI70</accession>
<sequence length="176" mass="19938">METRAGSQKTKYKDSIELKFDPAFLRQPADRRRPSWRKLENSIINELLNALGQLIRFTSYIIIDGEPSFMTGSASSGGPLHFLLLHQSDRPSIRYHIPSKRSAMDSDKHQHSKKWFSARPLATTCAHHSGRGLAVINFVNARHFRRRGESRRAPAHHALLACLAPTQNYLGILTIV</sequence>